<dbReference type="AlphaFoldDB" id="A0A2R8CNM7"/>
<feature type="binding site" evidence="9">
    <location>
        <position position="235"/>
    </location>
    <ligand>
        <name>[4Fe-4S] cluster</name>
        <dbReference type="ChEBI" id="CHEBI:49883"/>
        <label>1</label>
    </ligand>
</feature>
<feature type="binding site" evidence="9">
    <location>
        <position position="255"/>
    </location>
    <ligand>
        <name>[4Fe-4S] cluster</name>
        <dbReference type="ChEBI" id="CHEBI:49883"/>
        <label>2</label>
    </ligand>
</feature>
<evidence type="ECO:0000256" key="6">
    <source>
        <dbReference type="ARBA" id="ARBA00023002"/>
    </source>
</evidence>
<keyword evidence="13" id="KW-1185">Reference proteome</keyword>
<evidence type="ECO:0000313" key="13">
    <source>
        <dbReference type="Proteomes" id="UP000244934"/>
    </source>
</evidence>
<sequence length="414" mass="46702">MIPASSDTVSSDTAASNTAASNTARPDDAGPPAADACRALDPAEMAEKLKLWARELGFQQLGITDTDLDAHEARLNRWLEAGYHGDMDYMARHGTKRTRPAELEPGTLRIISVRMDYLPPEVETTRVLAQPERAYVARYALGRDYHKLIRKRLTQLAQKLQKEIGDFGFRAFVDSAPVMERALAQKAGIGWFGKNAMILNPKAGSLFFLGELYTDLPLPVDQPFERDHCGKCTRCQTWCPTGAIVDDKVIDARRCISYLTIEKHGPIPLEYRHAMGNRVFGCDDCQLVCPFTRFTRATREQDFAPRHALDRARLVDLFNWSEPEFLENTQGSAIRRLGYERWLRNLAVGLGNAPFSEEIISALRARLAWPSDMVREHIRWALAEQTRKRDEHQKPVSAPLIEAGFEDIIARQPA</sequence>
<evidence type="ECO:0000259" key="11">
    <source>
        <dbReference type="PROSITE" id="PS51379"/>
    </source>
</evidence>
<dbReference type="NCBIfam" id="TIGR00276">
    <property type="entry name" value="tRNA epoxyqueuosine(34) reductase QueG"/>
    <property type="match status" value="1"/>
</dbReference>
<evidence type="ECO:0000256" key="4">
    <source>
        <dbReference type="ARBA" id="ARBA00022723"/>
    </source>
</evidence>
<evidence type="ECO:0000256" key="7">
    <source>
        <dbReference type="ARBA" id="ARBA00023004"/>
    </source>
</evidence>
<reference evidence="13" key="1">
    <citation type="submission" date="2018-03" db="EMBL/GenBank/DDBJ databases">
        <authorList>
            <person name="Navarro De La Torre S."/>
        </authorList>
    </citation>
    <scope>NUCLEOTIDE SEQUENCE [LARGE SCALE GENOMIC DNA]</scope>
    <source>
        <strain evidence="13">EAod3</strain>
    </source>
</reference>
<dbReference type="EMBL" id="ONZI01000003">
    <property type="protein sequence ID" value="SPJ34500.1"/>
    <property type="molecule type" value="Genomic_DNA"/>
</dbReference>
<dbReference type="PROSITE" id="PS51379">
    <property type="entry name" value="4FE4S_FER_2"/>
    <property type="match status" value="1"/>
</dbReference>
<keyword evidence="2 9" id="KW-0963">Cytoplasm</keyword>
<keyword evidence="7 9" id="KW-0408">Iron</keyword>
<dbReference type="PROSITE" id="PS00198">
    <property type="entry name" value="4FE4S_FER_1"/>
    <property type="match status" value="1"/>
</dbReference>
<comment type="similarity">
    <text evidence="9">Belongs to the QueG family.</text>
</comment>
<feature type="binding site" evidence="9">
    <location>
        <position position="198"/>
    </location>
    <ligand>
        <name>cob(II)alamin</name>
        <dbReference type="ChEBI" id="CHEBI:16304"/>
    </ligand>
</feature>
<dbReference type="UniPathway" id="UPA00392"/>
<comment type="cofactor">
    <cofactor evidence="9">
        <name>cob(II)alamin</name>
        <dbReference type="ChEBI" id="CHEBI:16304"/>
    </cofactor>
</comment>
<keyword evidence="9" id="KW-0170">Cobalt</keyword>
<gene>
    <name evidence="9 12" type="primary">queG</name>
    <name evidence="12" type="ORF">KSP9073_02535</name>
</gene>
<keyword evidence="5 9" id="KW-0671">Queuosine biosynthesis</keyword>
<dbReference type="GO" id="GO:0052693">
    <property type="term" value="F:epoxyqueuosine reductase activity"/>
    <property type="evidence" value="ECO:0007669"/>
    <property type="project" value="UniProtKB-UniRule"/>
</dbReference>
<feature type="binding site" evidence="9">
    <location>
        <position position="239"/>
    </location>
    <ligand>
        <name>[4Fe-4S] cluster</name>
        <dbReference type="ChEBI" id="CHEBI:49883"/>
        <label>2</label>
    </ligand>
</feature>
<feature type="binding site" evidence="9">
    <location>
        <begin position="282"/>
        <end position="283"/>
    </location>
    <ligand>
        <name>cob(II)alamin</name>
        <dbReference type="ChEBI" id="CHEBI:16304"/>
    </ligand>
</feature>
<dbReference type="InterPro" id="IPR004453">
    <property type="entry name" value="QueG"/>
</dbReference>
<dbReference type="HAMAP" id="MF_00916">
    <property type="entry name" value="QueG"/>
    <property type="match status" value="1"/>
</dbReference>
<keyword evidence="1 9" id="KW-0004">4Fe-4S</keyword>
<dbReference type="PANTHER" id="PTHR30002:SF4">
    <property type="entry name" value="EPOXYQUEUOSINE REDUCTASE"/>
    <property type="match status" value="1"/>
</dbReference>
<dbReference type="Pfam" id="PF08331">
    <property type="entry name" value="QueG_DUF1730"/>
    <property type="match status" value="1"/>
</dbReference>
<dbReference type="Gene3D" id="3.30.70.20">
    <property type="match status" value="1"/>
</dbReference>
<feature type="binding site" evidence="9">
    <location>
        <position position="195"/>
    </location>
    <ligand>
        <name>cob(II)alamin</name>
        <dbReference type="ChEBI" id="CHEBI:16304"/>
    </ligand>
</feature>
<dbReference type="GO" id="GO:0046872">
    <property type="term" value="F:metal ion binding"/>
    <property type="evidence" value="ECO:0007669"/>
    <property type="project" value="UniProtKB-KW"/>
</dbReference>
<dbReference type="Proteomes" id="UP000244934">
    <property type="component" value="Unassembled WGS sequence"/>
</dbReference>
<keyword evidence="3 9" id="KW-0819">tRNA processing</keyword>
<evidence type="ECO:0000256" key="8">
    <source>
        <dbReference type="ARBA" id="ARBA00023014"/>
    </source>
</evidence>
<keyword evidence="9" id="KW-0846">Cobalamin</keyword>
<feature type="binding site" evidence="9">
    <location>
        <position position="232"/>
    </location>
    <ligand>
        <name>[4Fe-4S] cluster</name>
        <dbReference type="ChEBI" id="CHEBI:49883"/>
        <label>1</label>
    </ligand>
</feature>
<dbReference type="Pfam" id="PF13484">
    <property type="entry name" value="Fer4_16"/>
    <property type="match status" value="1"/>
</dbReference>
<organism evidence="12 13">
    <name type="scientific">Kushneria phyllosphaerae</name>
    <dbReference type="NCBI Taxonomy" id="2100822"/>
    <lineage>
        <taxon>Bacteria</taxon>
        <taxon>Pseudomonadati</taxon>
        <taxon>Pseudomonadota</taxon>
        <taxon>Gammaproteobacteria</taxon>
        <taxon>Oceanospirillales</taxon>
        <taxon>Halomonadaceae</taxon>
        <taxon>Kushneria</taxon>
    </lineage>
</organism>
<dbReference type="OrthoDB" id="9784571at2"/>
<protein>
    <recommendedName>
        <fullName evidence="9">Epoxyqueuosine reductase</fullName>
        <ecNumber evidence="9">1.17.99.6</ecNumber>
    </recommendedName>
    <alternativeName>
        <fullName evidence="9">Queuosine biosynthesis protein QueG</fullName>
    </alternativeName>
</protein>
<dbReference type="GO" id="GO:0051539">
    <property type="term" value="F:4 iron, 4 sulfur cluster binding"/>
    <property type="evidence" value="ECO:0007669"/>
    <property type="project" value="UniProtKB-KW"/>
</dbReference>
<keyword evidence="4 9" id="KW-0479">Metal-binding</keyword>
<feature type="binding site" evidence="9">
    <location>
        <position position="97"/>
    </location>
    <ligand>
        <name>cob(II)alamin</name>
        <dbReference type="ChEBI" id="CHEBI:16304"/>
    </ligand>
</feature>
<feature type="region of interest" description="Disordered" evidence="10">
    <location>
        <begin position="1"/>
        <end position="35"/>
    </location>
</feature>
<evidence type="ECO:0000256" key="3">
    <source>
        <dbReference type="ARBA" id="ARBA00022694"/>
    </source>
</evidence>
<keyword evidence="8 9" id="KW-0411">Iron-sulfur</keyword>
<comment type="cofactor">
    <cofactor evidence="9">
        <name>[4Fe-4S] cluster</name>
        <dbReference type="ChEBI" id="CHEBI:49883"/>
    </cofactor>
    <text evidence="9">Binds 2 [4Fe-4S] clusters per monomer.</text>
</comment>
<feature type="active site" description="Proton donor" evidence="9">
    <location>
        <position position="174"/>
    </location>
</feature>
<keyword evidence="6 9" id="KW-0560">Oxidoreductase</keyword>
<dbReference type="InterPro" id="IPR017896">
    <property type="entry name" value="4Fe4S_Fe-S-bd"/>
</dbReference>
<feature type="binding site" evidence="9">
    <location>
        <position position="285"/>
    </location>
    <ligand>
        <name>[4Fe-4S] cluster</name>
        <dbReference type="ChEBI" id="CHEBI:49883"/>
        <label>2</label>
    </ligand>
</feature>
<accession>A0A2R8CNM7</accession>
<feature type="binding site" evidence="9">
    <location>
        <position position="209"/>
    </location>
    <ligand>
        <name>cob(II)alamin</name>
        <dbReference type="ChEBI" id="CHEBI:16304"/>
    </ligand>
</feature>
<evidence type="ECO:0000256" key="1">
    <source>
        <dbReference type="ARBA" id="ARBA00022485"/>
    </source>
</evidence>
<evidence type="ECO:0000256" key="9">
    <source>
        <dbReference type="HAMAP-Rule" id="MF_00916"/>
    </source>
</evidence>
<comment type="function">
    <text evidence="9">Catalyzes the conversion of epoxyqueuosine (oQ) to queuosine (Q), which is a hypermodified base found in the wobble positions of tRNA(Asp), tRNA(Asn), tRNA(His) and tRNA(Tyr).</text>
</comment>
<comment type="catalytic activity">
    <reaction evidence="9">
        <text>epoxyqueuosine(34) in tRNA + AH2 = queuosine(34) in tRNA + A + H2O</text>
        <dbReference type="Rhea" id="RHEA:32159"/>
        <dbReference type="Rhea" id="RHEA-COMP:18571"/>
        <dbReference type="Rhea" id="RHEA-COMP:18582"/>
        <dbReference type="ChEBI" id="CHEBI:13193"/>
        <dbReference type="ChEBI" id="CHEBI:15377"/>
        <dbReference type="ChEBI" id="CHEBI:17499"/>
        <dbReference type="ChEBI" id="CHEBI:194431"/>
        <dbReference type="ChEBI" id="CHEBI:194443"/>
        <dbReference type="EC" id="1.17.99.6"/>
    </reaction>
</comment>
<evidence type="ECO:0000256" key="2">
    <source>
        <dbReference type="ARBA" id="ARBA00022490"/>
    </source>
</evidence>
<feature type="binding site" evidence="9">
    <location>
        <position position="174"/>
    </location>
    <ligand>
        <name>cob(II)alamin</name>
        <dbReference type="ChEBI" id="CHEBI:16304"/>
    </ligand>
</feature>
<dbReference type="GO" id="GO:0008616">
    <property type="term" value="P:tRNA queuosine(34) biosynthetic process"/>
    <property type="evidence" value="ECO:0007669"/>
    <property type="project" value="UniProtKB-UniRule"/>
</dbReference>
<feature type="binding site" evidence="9">
    <location>
        <position position="257"/>
    </location>
    <ligand>
        <name>cob(II)alamin</name>
        <dbReference type="ChEBI" id="CHEBI:16304"/>
    </ligand>
</feature>
<comment type="subunit">
    <text evidence="9">Monomer.</text>
</comment>
<feature type="binding site" evidence="9">
    <location>
        <position position="282"/>
    </location>
    <ligand>
        <name>[4Fe-4S] cluster</name>
        <dbReference type="ChEBI" id="CHEBI:49883"/>
        <label>2</label>
    </ligand>
</feature>
<dbReference type="SUPFAM" id="SSF54862">
    <property type="entry name" value="4Fe-4S ferredoxins"/>
    <property type="match status" value="1"/>
</dbReference>
<feature type="domain" description="4Fe-4S ferredoxin-type" evidence="11">
    <location>
        <begin position="220"/>
        <end position="249"/>
    </location>
</feature>
<feature type="binding site" evidence="9">
    <location>
        <position position="229"/>
    </location>
    <ligand>
        <name>[4Fe-4S] cluster</name>
        <dbReference type="ChEBI" id="CHEBI:49883"/>
        <label>1</label>
    </ligand>
</feature>
<evidence type="ECO:0000256" key="5">
    <source>
        <dbReference type="ARBA" id="ARBA00022785"/>
    </source>
</evidence>
<dbReference type="GO" id="GO:0031419">
    <property type="term" value="F:cobalamin binding"/>
    <property type="evidence" value="ECO:0007669"/>
    <property type="project" value="UniProtKB-KW"/>
</dbReference>
<evidence type="ECO:0000256" key="10">
    <source>
        <dbReference type="SAM" id="MobiDB-lite"/>
    </source>
</evidence>
<comment type="subcellular location">
    <subcellularLocation>
        <location evidence="9">Cytoplasm</location>
    </subcellularLocation>
</comment>
<dbReference type="InterPro" id="IPR017900">
    <property type="entry name" value="4Fe4S_Fe_S_CS"/>
</dbReference>
<dbReference type="GO" id="GO:0005737">
    <property type="term" value="C:cytoplasm"/>
    <property type="evidence" value="ECO:0007669"/>
    <property type="project" value="UniProtKB-SubCell"/>
</dbReference>
<name>A0A2R8CNM7_9GAMM</name>
<proteinExistence type="inferred from homology"/>
<dbReference type="InterPro" id="IPR013542">
    <property type="entry name" value="QueG_DUF1730"/>
</dbReference>
<dbReference type="PANTHER" id="PTHR30002">
    <property type="entry name" value="EPOXYQUEUOSINE REDUCTASE"/>
    <property type="match status" value="1"/>
</dbReference>
<comment type="pathway">
    <text evidence="9">tRNA modification; tRNA-queuosine biosynthesis.</text>
</comment>
<evidence type="ECO:0000313" key="12">
    <source>
        <dbReference type="EMBL" id="SPJ34500.1"/>
    </source>
</evidence>
<feature type="binding site" evidence="9">
    <location>
        <position position="289"/>
    </location>
    <ligand>
        <name>[4Fe-4S] cluster</name>
        <dbReference type="ChEBI" id="CHEBI:49883"/>
        <label>1</label>
    </ligand>
</feature>
<comment type="caution">
    <text evidence="9">Lacks conserved residue(s) required for the propagation of feature annotation.</text>
</comment>
<dbReference type="EC" id="1.17.99.6" evidence="9"/>